<protein>
    <recommendedName>
        <fullName evidence="4">Secreted protein</fullName>
    </recommendedName>
</protein>
<dbReference type="AlphaFoldDB" id="A0A811K2X3"/>
<name>A0A811K2X3_9BILA</name>
<comment type="caution">
    <text evidence="2">The sequence shown here is derived from an EMBL/GenBank/DDBJ whole genome shotgun (WGS) entry which is preliminary data.</text>
</comment>
<evidence type="ECO:0000256" key="1">
    <source>
        <dbReference type="SAM" id="SignalP"/>
    </source>
</evidence>
<keyword evidence="1" id="KW-0732">Signal</keyword>
<evidence type="ECO:0000313" key="3">
    <source>
        <dbReference type="Proteomes" id="UP000614601"/>
    </source>
</evidence>
<proteinExistence type="predicted"/>
<evidence type="ECO:0008006" key="4">
    <source>
        <dbReference type="Google" id="ProtNLM"/>
    </source>
</evidence>
<dbReference type="Proteomes" id="UP000614601">
    <property type="component" value="Unassembled WGS sequence"/>
</dbReference>
<organism evidence="2 3">
    <name type="scientific">Bursaphelenchus okinawaensis</name>
    <dbReference type="NCBI Taxonomy" id="465554"/>
    <lineage>
        <taxon>Eukaryota</taxon>
        <taxon>Metazoa</taxon>
        <taxon>Ecdysozoa</taxon>
        <taxon>Nematoda</taxon>
        <taxon>Chromadorea</taxon>
        <taxon>Rhabditida</taxon>
        <taxon>Tylenchina</taxon>
        <taxon>Tylenchomorpha</taxon>
        <taxon>Aphelenchoidea</taxon>
        <taxon>Aphelenchoididae</taxon>
        <taxon>Bursaphelenchus</taxon>
    </lineage>
</organism>
<dbReference type="OrthoDB" id="10572871at2759"/>
<reference evidence="2" key="1">
    <citation type="submission" date="2020-09" db="EMBL/GenBank/DDBJ databases">
        <authorList>
            <person name="Kikuchi T."/>
        </authorList>
    </citation>
    <scope>NUCLEOTIDE SEQUENCE</scope>
    <source>
        <strain evidence="2">SH1</strain>
    </source>
</reference>
<dbReference type="Proteomes" id="UP000783686">
    <property type="component" value="Unassembled WGS sequence"/>
</dbReference>
<feature type="chain" id="PRO_5036220858" description="Secreted protein" evidence="1">
    <location>
        <begin position="16"/>
        <end position="279"/>
    </location>
</feature>
<gene>
    <name evidence="2" type="ORF">BOKJ2_LOCUS2882</name>
</gene>
<feature type="signal peptide" evidence="1">
    <location>
        <begin position="1"/>
        <end position="15"/>
    </location>
</feature>
<keyword evidence="3" id="KW-1185">Reference proteome</keyword>
<evidence type="ECO:0000313" key="2">
    <source>
        <dbReference type="EMBL" id="CAD5209827.1"/>
    </source>
</evidence>
<dbReference type="EMBL" id="CAJFDH010000002">
    <property type="protein sequence ID" value="CAD5209827.1"/>
    <property type="molecule type" value="Genomic_DNA"/>
</dbReference>
<sequence length="279" mass="30508">MKLLVALCLVGVVAARDKELINVFKYLLGGANVNASDDATSTIHSKMLQYKIDAVELGGKYKIYDSSVSKLLSETNDAIEAIPLNASAPGASLAVAIAKYNRLHAALAAVATSEEMFFLDFSLKLLESMSVLGQYQHRVDLIVGSLRAGNEPVAPAQIRPIFVNMVLEAYQIAAKNKKLNPTAVLNATAVALDNIDASHPLGTGLRLYIQSLRALESAIYTQQNEVYIGHVVLKKLIDALQRAKNRQDDYLLDGLRGEALSIYERIVENLKDLKEEIRN</sequence>
<accession>A0A811K2X3</accession>
<dbReference type="EMBL" id="CAJFCW020000002">
    <property type="protein sequence ID" value="CAG9090148.1"/>
    <property type="molecule type" value="Genomic_DNA"/>
</dbReference>